<gene>
    <name evidence="3" type="ordered locus">AMIS_40610</name>
</gene>
<evidence type="ECO:0000256" key="1">
    <source>
        <dbReference type="SAM" id="MobiDB-lite"/>
    </source>
</evidence>
<evidence type="ECO:0000313" key="3">
    <source>
        <dbReference type="EMBL" id="BAL89281.1"/>
    </source>
</evidence>
<evidence type="ECO:0000259" key="2">
    <source>
        <dbReference type="Pfam" id="PF00561"/>
    </source>
</evidence>
<dbReference type="PATRIC" id="fig|512565.3.peg.4047"/>
<dbReference type="InterPro" id="IPR000073">
    <property type="entry name" value="AB_hydrolase_1"/>
</dbReference>
<protein>
    <recommendedName>
        <fullName evidence="2">AB hydrolase-1 domain-containing protein</fullName>
    </recommendedName>
</protein>
<dbReference type="OrthoDB" id="9812774at2"/>
<keyword evidence="4" id="KW-1185">Reference proteome</keyword>
<sequence length="311" mass="34542">MFDGFRLDHIDLGDVSLRVRHGGSGTPVVLLHGHPRTHTTWYAVAPRLAARHTVVAPDLRGYGRSTLPPERSGQPEGSGHPDAPDAPGHPGRPDHAQSSKRAMAGDVVRLMNRLGHDRFAVVGHDRGALVAFRTAMDHPEAVTHLVVMDSLPVIEHLERTDEVFARVWWHWWFLGQTDKPAERVITADPDAWYTTPGPEVIGAENHADLWAALRDPAVVHGMCEDYRAGLGVDREHDAADRAAGRRVECPAMLLEAVRDDLDIHGDPAKIWAPWLRRPLRHRLIDSGHHQAEEAPEQVSAELIDFLRDEAP</sequence>
<dbReference type="SUPFAM" id="SSF53474">
    <property type="entry name" value="alpha/beta-Hydrolases"/>
    <property type="match status" value="1"/>
</dbReference>
<feature type="region of interest" description="Disordered" evidence="1">
    <location>
        <begin position="59"/>
        <end position="101"/>
    </location>
</feature>
<accession>I0H8E4</accession>
<dbReference type="HOGENOM" id="CLU_020336_7_1_11"/>
<proteinExistence type="predicted"/>
<dbReference type="STRING" id="512565.AMIS_40610"/>
<dbReference type="eggNOG" id="COG0596">
    <property type="taxonomic scope" value="Bacteria"/>
</dbReference>
<dbReference type="InterPro" id="IPR029058">
    <property type="entry name" value="AB_hydrolase_fold"/>
</dbReference>
<dbReference type="Gene3D" id="3.40.50.1820">
    <property type="entry name" value="alpha/beta hydrolase"/>
    <property type="match status" value="1"/>
</dbReference>
<dbReference type="Pfam" id="PF00561">
    <property type="entry name" value="Abhydrolase_1"/>
    <property type="match status" value="1"/>
</dbReference>
<organism evidence="3 4">
    <name type="scientific">Actinoplanes missouriensis (strain ATCC 14538 / DSM 43046 / CBS 188.64 / JCM 3121 / NBRC 102363 / NCIMB 12654 / NRRL B-3342 / UNCC 431)</name>
    <dbReference type="NCBI Taxonomy" id="512565"/>
    <lineage>
        <taxon>Bacteria</taxon>
        <taxon>Bacillati</taxon>
        <taxon>Actinomycetota</taxon>
        <taxon>Actinomycetes</taxon>
        <taxon>Micromonosporales</taxon>
        <taxon>Micromonosporaceae</taxon>
        <taxon>Actinoplanes</taxon>
    </lineage>
</organism>
<evidence type="ECO:0000313" key="4">
    <source>
        <dbReference type="Proteomes" id="UP000007882"/>
    </source>
</evidence>
<reference evidence="3 4" key="1">
    <citation type="submission" date="2012-02" db="EMBL/GenBank/DDBJ databases">
        <title>Complete genome sequence of Actinoplanes missouriensis 431 (= NBRC 102363).</title>
        <authorList>
            <person name="Ohnishi Y."/>
            <person name="Ishikawa J."/>
            <person name="Sekine M."/>
            <person name="Hosoyama A."/>
            <person name="Harada T."/>
            <person name="Narita H."/>
            <person name="Hata T."/>
            <person name="Konno Y."/>
            <person name="Tutikane K."/>
            <person name="Fujita N."/>
            <person name="Horinouchi S."/>
            <person name="Hayakawa M."/>
        </authorList>
    </citation>
    <scope>NUCLEOTIDE SEQUENCE [LARGE SCALE GENOMIC DNA]</scope>
    <source>
        <strain evidence="4">ATCC 14538 / DSM 43046 / CBS 188.64 / JCM 3121 / NBRC 102363 / NCIMB 12654 / NRRL B-3342 / UNCC 431</strain>
    </source>
</reference>
<dbReference type="PANTHER" id="PTHR43329">
    <property type="entry name" value="EPOXIDE HYDROLASE"/>
    <property type="match status" value="1"/>
</dbReference>
<dbReference type="KEGG" id="ams:AMIS_40610"/>
<dbReference type="GO" id="GO:0003824">
    <property type="term" value="F:catalytic activity"/>
    <property type="evidence" value="ECO:0007669"/>
    <property type="project" value="UniProtKB-ARBA"/>
</dbReference>
<name>I0H8E4_ACTM4</name>
<dbReference type="EMBL" id="AP012319">
    <property type="protein sequence ID" value="BAL89281.1"/>
    <property type="molecule type" value="Genomic_DNA"/>
</dbReference>
<feature type="domain" description="AB hydrolase-1" evidence="2">
    <location>
        <begin position="27"/>
        <end position="179"/>
    </location>
</feature>
<dbReference type="AlphaFoldDB" id="I0H8E4"/>
<dbReference type="RefSeq" id="WP_014444175.1">
    <property type="nucleotide sequence ID" value="NC_017093.1"/>
</dbReference>
<dbReference type="Proteomes" id="UP000007882">
    <property type="component" value="Chromosome"/>
</dbReference>